<protein>
    <submittedName>
        <fullName evidence="1">Uncharacterized protein</fullName>
    </submittedName>
</protein>
<accession>A0A0B7FIT7</accession>
<dbReference type="Proteomes" id="UP000059188">
    <property type="component" value="Unassembled WGS sequence"/>
</dbReference>
<keyword evidence="2" id="KW-1185">Reference proteome</keyword>
<dbReference type="EMBL" id="LN679119">
    <property type="protein sequence ID" value="CEL56138.1"/>
    <property type="molecule type" value="Genomic_DNA"/>
</dbReference>
<name>A0A0B7FIT7_THACB</name>
<sequence length="69" mass="7422">MGRLTRPAPNSDAGIGSSLRCCALVGASAFLCYRQCQIGPLFSPLETYSTPYDNLVYSIIAPLYNTSDT</sequence>
<dbReference type="AlphaFoldDB" id="A0A0B7FIT7"/>
<reference evidence="1 2" key="1">
    <citation type="submission" date="2014-11" db="EMBL/GenBank/DDBJ databases">
        <authorList>
            <person name="Wibberg Daniel"/>
        </authorList>
    </citation>
    <scope>NUCLEOTIDE SEQUENCE [LARGE SCALE GENOMIC DNA]</scope>
    <source>
        <strain evidence="1">Rhizoctonia solani AG1-IB 7/3/14</strain>
    </source>
</reference>
<evidence type="ECO:0000313" key="2">
    <source>
        <dbReference type="Proteomes" id="UP000059188"/>
    </source>
</evidence>
<proteinExistence type="predicted"/>
<gene>
    <name evidence="1" type="ORF">RSOLAG1IB_07591</name>
</gene>
<evidence type="ECO:0000313" key="1">
    <source>
        <dbReference type="EMBL" id="CEL56138.1"/>
    </source>
</evidence>
<organism evidence="1 2">
    <name type="scientific">Thanatephorus cucumeris (strain AG1-IB / isolate 7/3/14)</name>
    <name type="common">Lettuce bottom rot fungus</name>
    <name type="synonym">Rhizoctonia solani</name>
    <dbReference type="NCBI Taxonomy" id="1108050"/>
    <lineage>
        <taxon>Eukaryota</taxon>
        <taxon>Fungi</taxon>
        <taxon>Dikarya</taxon>
        <taxon>Basidiomycota</taxon>
        <taxon>Agaricomycotina</taxon>
        <taxon>Agaricomycetes</taxon>
        <taxon>Cantharellales</taxon>
        <taxon>Ceratobasidiaceae</taxon>
        <taxon>Rhizoctonia</taxon>
        <taxon>Rhizoctonia solani AG-1</taxon>
    </lineage>
</organism>